<protein>
    <submittedName>
        <fullName evidence="1">Uncharacterized protein</fullName>
    </submittedName>
</protein>
<comment type="caution">
    <text evidence="1">The sequence shown here is derived from an EMBL/GenBank/DDBJ whole genome shotgun (WGS) entry which is preliminary data.</text>
</comment>
<name>A0ABX2FSV6_9BACT</name>
<sequence>MEKSYGYRIVLQMPGEEFQLRSKKQRFYQFRNHPAPAEAEMFAYFIQHHGGGYSIFAPPKSDRLDTVELAVPAARADSLFDLTQAFFRTLRFANPDTVRTGSYTIESDDVPGILQISWHGQTLMGRINALHDGTTARQNQAFLRVNRSFATLPFPPPAPRNAGP</sequence>
<evidence type="ECO:0000313" key="2">
    <source>
        <dbReference type="Proteomes" id="UP000779507"/>
    </source>
</evidence>
<evidence type="ECO:0000313" key="1">
    <source>
        <dbReference type="EMBL" id="NRT20096.1"/>
    </source>
</evidence>
<dbReference type="Proteomes" id="UP000779507">
    <property type="component" value="Unassembled WGS sequence"/>
</dbReference>
<accession>A0ABX2FSV6</accession>
<reference evidence="1 2" key="1">
    <citation type="submission" date="2020-05" db="EMBL/GenBank/DDBJ databases">
        <title>Genomic Encyclopedia of Type Strains, Phase IV (KMG-V): Genome sequencing to study the core and pangenomes of soil and plant-associated prokaryotes.</title>
        <authorList>
            <person name="Whitman W."/>
        </authorList>
    </citation>
    <scope>NUCLEOTIDE SEQUENCE [LARGE SCALE GENOMIC DNA]</scope>
    <source>
        <strain evidence="1 2">9A</strain>
    </source>
</reference>
<gene>
    <name evidence="1" type="ORF">HNP98_002935</name>
</gene>
<dbReference type="RefSeq" id="WP_173810832.1">
    <property type="nucleotide sequence ID" value="NZ_JABSNP010000014.1"/>
</dbReference>
<proteinExistence type="predicted"/>
<organism evidence="1 2">
    <name type="scientific">Hymenobacter caeli</name>
    <dbReference type="NCBI Taxonomy" id="2735894"/>
    <lineage>
        <taxon>Bacteria</taxon>
        <taxon>Pseudomonadati</taxon>
        <taxon>Bacteroidota</taxon>
        <taxon>Cytophagia</taxon>
        <taxon>Cytophagales</taxon>
        <taxon>Hymenobacteraceae</taxon>
        <taxon>Hymenobacter</taxon>
    </lineage>
</organism>
<dbReference type="EMBL" id="JABSNP010000014">
    <property type="protein sequence ID" value="NRT20096.1"/>
    <property type="molecule type" value="Genomic_DNA"/>
</dbReference>
<keyword evidence="2" id="KW-1185">Reference proteome</keyword>